<feature type="domain" description="Exostosin GT47" evidence="3">
    <location>
        <begin position="192"/>
        <end position="436"/>
    </location>
</feature>
<reference evidence="4 5" key="1">
    <citation type="journal article" date="2023" name="Nat. Commun.">
        <title>Origin of minicircular mitochondrial genomes in red algae.</title>
        <authorList>
            <person name="Lee Y."/>
            <person name="Cho C.H."/>
            <person name="Lee Y.M."/>
            <person name="Park S.I."/>
            <person name="Yang J.H."/>
            <person name="West J.A."/>
            <person name="Bhattacharya D."/>
            <person name="Yoon H.S."/>
        </authorList>
    </citation>
    <scope>NUCLEOTIDE SEQUENCE [LARGE SCALE GENOMIC DNA]</scope>
    <source>
        <strain evidence="4 5">CCMP1338</strain>
        <tissue evidence="4">Whole cell</tissue>
    </source>
</reference>
<organism evidence="4 5">
    <name type="scientific">Rhodosorus marinus</name>
    <dbReference type="NCBI Taxonomy" id="101924"/>
    <lineage>
        <taxon>Eukaryota</taxon>
        <taxon>Rhodophyta</taxon>
        <taxon>Stylonematophyceae</taxon>
        <taxon>Stylonematales</taxon>
        <taxon>Stylonemataceae</taxon>
        <taxon>Rhodosorus</taxon>
    </lineage>
</organism>
<keyword evidence="5" id="KW-1185">Reference proteome</keyword>
<comment type="caution">
    <text evidence="4">The sequence shown here is derived from an EMBL/GenBank/DDBJ whole genome shotgun (WGS) entry which is preliminary data.</text>
</comment>
<feature type="compositionally biased region" description="Acidic residues" evidence="2">
    <location>
        <begin position="545"/>
        <end position="582"/>
    </location>
</feature>
<dbReference type="GO" id="GO:0016757">
    <property type="term" value="F:glycosyltransferase activity"/>
    <property type="evidence" value="ECO:0007669"/>
    <property type="project" value="InterPro"/>
</dbReference>
<dbReference type="InterPro" id="IPR004263">
    <property type="entry name" value="Exostosin"/>
</dbReference>
<feature type="compositionally biased region" description="Basic and acidic residues" evidence="2">
    <location>
        <begin position="504"/>
        <end position="544"/>
    </location>
</feature>
<accession>A0AAV8UV57</accession>
<dbReference type="EMBL" id="JAMWBK010000005">
    <property type="protein sequence ID" value="KAJ8905401.1"/>
    <property type="molecule type" value="Genomic_DNA"/>
</dbReference>
<evidence type="ECO:0000313" key="5">
    <source>
        <dbReference type="Proteomes" id="UP001157974"/>
    </source>
</evidence>
<dbReference type="AlphaFoldDB" id="A0AAV8UV57"/>
<dbReference type="InterPro" id="IPR040911">
    <property type="entry name" value="Exostosin_GT47"/>
</dbReference>
<proteinExistence type="inferred from homology"/>
<dbReference type="Pfam" id="PF03016">
    <property type="entry name" value="Exostosin_GT47"/>
    <property type="match status" value="1"/>
</dbReference>
<gene>
    <name evidence="4" type="ORF">NDN08_001908</name>
</gene>
<comment type="similarity">
    <text evidence="1">Belongs to the glycosyltransferase 47 family.</text>
</comment>
<evidence type="ECO:0000313" key="4">
    <source>
        <dbReference type="EMBL" id="KAJ8905401.1"/>
    </source>
</evidence>
<sequence>MLVRKWKKSLQRSRAFNGGKIPGMLRAIAVLLLGVLFGALLFMTLARTARRALSRIQGGLDIAPDVPELVNARVLGLKKFTAADAGKKWERPQLLPENIEAMLTYRMRPTRMANQSISRLIDQIIPGKSRILGTKEELDAARNIARGLKIWVSPIDRYALNCLTVGKECDNNLGCWDKRLSLFMREVFSDVHPMEADFIFIPYFQYCYFYSSGCYGAIDQRATDTMAVLSLLFNQTMNLLDRHAPGRNWTGRFVVPFSHDFGGCVRFAMEEKLKEQLIVGQPPVLKQSVVLSAFGDWDDSGCFDLKKDIVMPAYIDYKSLGEDYDVPKSSKRRYMIYFAGTLDFDMRKPGIRKTLTDKKNYKHPEKHILERLENRMEYNYILHQTIFCIGPPGVVGWTGRVWEALYSGCVPVFLSEKTKHPWQEYVDYRKFSIMLDYSFADKLEGFLEALDMKEIERLQEEGQKYKEMFIYKPPYNQENGPFSFMFKSLRERKEVLDGHLNANGREEEQGGHDPDGREEERRGHDPDVREEEQGGHVPDGREEEQNGSDPDGREEEQNGSDPDGREEEQNGSDPDGREEEQEGSYLDGREEEQETDE</sequence>
<name>A0AAV8UV57_9RHOD</name>
<evidence type="ECO:0000259" key="3">
    <source>
        <dbReference type="Pfam" id="PF03016"/>
    </source>
</evidence>
<protein>
    <recommendedName>
        <fullName evidence="3">Exostosin GT47 domain-containing protein</fullName>
    </recommendedName>
</protein>
<dbReference type="PANTHER" id="PTHR11062:SF281">
    <property type="entry name" value="EXOSTOSIN-LIKE 2"/>
    <property type="match status" value="1"/>
</dbReference>
<evidence type="ECO:0000256" key="1">
    <source>
        <dbReference type="ARBA" id="ARBA00010271"/>
    </source>
</evidence>
<dbReference type="PANTHER" id="PTHR11062">
    <property type="entry name" value="EXOSTOSIN HEPARAN SULFATE GLYCOSYLTRANSFERASE -RELATED"/>
    <property type="match status" value="1"/>
</dbReference>
<evidence type="ECO:0000256" key="2">
    <source>
        <dbReference type="SAM" id="MobiDB-lite"/>
    </source>
</evidence>
<feature type="region of interest" description="Disordered" evidence="2">
    <location>
        <begin position="500"/>
        <end position="597"/>
    </location>
</feature>
<dbReference type="Proteomes" id="UP001157974">
    <property type="component" value="Unassembled WGS sequence"/>
</dbReference>